<evidence type="ECO:0000256" key="6">
    <source>
        <dbReference type="ARBA" id="ARBA00022833"/>
    </source>
</evidence>
<dbReference type="InterPro" id="IPR011324">
    <property type="entry name" value="Cytotoxic_necrot_fac-like_cat"/>
</dbReference>
<evidence type="ECO:0000313" key="10">
    <source>
        <dbReference type="EMBL" id="PAT33713.1"/>
    </source>
</evidence>
<keyword evidence="5" id="KW-0378">Hydrolase</keyword>
<name>A0A2A2A7D9_9BURK</name>
<dbReference type="Proteomes" id="UP000217999">
    <property type="component" value="Unassembled WGS sequence"/>
</dbReference>
<dbReference type="Gene3D" id="3.60.140.10">
    <property type="entry name" value="CNF1/YfiH-like putative cysteine hydrolases"/>
    <property type="match status" value="1"/>
</dbReference>
<comment type="catalytic activity">
    <reaction evidence="9">
        <text>S-methyl-5'-thioadenosine + phosphate = 5-(methylsulfanyl)-alpha-D-ribose 1-phosphate + adenine</text>
        <dbReference type="Rhea" id="RHEA:11852"/>
        <dbReference type="ChEBI" id="CHEBI:16708"/>
        <dbReference type="ChEBI" id="CHEBI:17509"/>
        <dbReference type="ChEBI" id="CHEBI:43474"/>
        <dbReference type="ChEBI" id="CHEBI:58533"/>
        <dbReference type="EC" id="2.4.2.28"/>
    </reaction>
    <physiologicalReaction direction="left-to-right" evidence="9">
        <dbReference type="Rhea" id="RHEA:11853"/>
    </physiologicalReaction>
</comment>
<evidence type="ECO:0000256" key="1">
    <source>
        <dbReference type="ARBA" id="ARBA00000553"/>
    </source>
</evidence>
<comment type="catalytic activity">
    <reaction evidence="1">
        <text>inosine + phosphate = alpha-D-ribose 1-phosphate + hypoxanthine</text>
        <dbReference type="Rhea" id="RHEA:27646"/>
        <dbReference type="ChEBI" id="CHEBI:17368"/>
        <dbReference type="ChEBI" id="CHEBI:17596"/>
        <dbReference type="ChEBI" id="CHEBI:43474"/>
        <dbReference type="ChEBI" id="CHEBI:57720"/>
        <dbReference type="EC" id="2.4.2.1"/>
    </reaction>
    <physiologicalReaction direction="left-to-right" evidence="1">
        <dbReference type="Rhea" id="RHEA:27647"/>
    </physiologicalReaction>
</comment>
<evidence type="ECO:0000256" key="9">
    <source>
        <dbReference type="ARBA" id="ARBA00049893"/>
    </source>
</evidence>
<proteinExistence type="inferred from homology"/>
<dbReference type="GO" id="GO:0005507">
    <property type="term" value="F:copper ion binding"/>
    <property type="evidence" value="ECO:0007669"/>
    <property type="project" value="TreeGrafter"/>
</dbReference>
<comment type="caution">
    <text evidence="10">The sequence shown here is derived from an EMBL/GenBank/DDBJ whole genome shotgun (WGS) entry which is preliminary data.</text>
</comment>
<dbReference type="GO" id="GO:0017061">
    <property type="term" value="F:S-methyl-5-thioadenosine phosphorylase activity"/>
    <property type="evidence" value="ECO:0007669"/>
    <property type="project" value="UniProtKB-EC"/>
</dbReference>
<organism evidence="10 11">
    <name type="scientific">Vandammella animalimorsus</name>
    <dbReference type="NCBI Taxonomy" id="2029117"/>
    <lineage>
        <taxon>Bacteria</taxon>
        <taxon>Pseudomonadati</taxon>
        <taxon>Pseudomonadota</taxon>
        <taxon>Betaproteobacteria</taxon>
        <taxon>Burkholderiales</taxon>
        <taxon>Comamonadaceae</taxon>
        <taxon>Vandammella</taxon>
    </lineage>
</organism>
<dbReference type="RefSeq" id="WP_095550361.1">
    <property type="nucleotide sequence ID" value="NZ_NSJF01000006.1"/>
</dbReference>
<comment type="catalytic activity">
    <reaction evidence="8">
        <text>adenosine + phosphate = alpha-D-ribose 1-phosphate + adenine</text>
        <dbReference type="Rhea" id="RHEA:27642"/>
        <dbReference type="ChEBI" id="CHEBI:16335"/>
        <dbReference type="ChEBI" id="CHEBI:16708"/>
        <dbReference type="ChEBI" id="CHEBI:43474"/>
        <dbReference type="ChEBI" id="CHEBI:57720"/>
        <dbReference type="EC" id="2.4.2.1"/>
    </reaction>
    <physiologicalReaction direction="left-to-right" evidence="8">
        <dbReference type="Rhea" id="RHEA:27643"/>
    </physiologicalReaction>
</comment>
<dbReference type="InterPro" id="IPR003730">
    <property type="entry name" value="Cu_polyphenol_OxRdtase"/>
</dbReference>
<reference evidence="10 11" key="1">
    <citation type="submission" date="2017-08" db="EMBL/GenBank/DDBJ databases">
        <title>WGS of Clinical strains of the CDC Group NO-1 linked to zoonotic infections in humans.</title>
        <authorList>
            <person name="Bernier A.-M."/>
            <person name="Bernard K."/>
        </authorList>
    </citation>
    <scope>NUCLEOTIDE SEQUENCE [LARGE SCALE GENOMIC DNA]</scope>
    <source>
        <strain evidence="10 11">NML03-0146</strain>
    </source>
</reference>
<evidence type="ECO:0000256" key="5">
    <source>
        <dbReference type="ARBA" id="ARBA00022801"/>
    </source>
</evidence>
<dbReference type="AlphaFoldDB" id="A0A2A2A7D9"/>
<comment type="catalytic activity">
    <reaction evidence="7">
        <text>adenosine + H2O + H(+) = inosine + NH4(+)</text>
        <dbReference type="Rhea" id="RHEA:24408"/>
        <dbReference type="ChEBI" id="CHEBI:15377"/>
        <dbReference type="ChEBI" id="CHEBI:15378"/>
        <dbReference type="ChEBI" id="CHEBI:16335"/>
        <dbReference type="ChEBI" id="CHEBI:17596"/>
        <dbReference type="ChEBI" id="CHEBI:28938"/>
        <dbReference type="EC" id="3.5.4.4"/>
    </reaction>
    <physiologicalReaction direction="left-to-right" evidence="7">
        <dbReference type="Rhea" id="RHEA:24409"/>
    </physiologicalReaction>
</comment>
<dbReference type="Pfam" id="PF02578">
    <property type="entry name" value="Cu-oxidase_4"/>
    <property type="match status" value="1"/>
</dbReference>
<evidence type="ECO:0000256" key="2">
    <source>
        <dbReference type="ARBA" id="ARBA00007353"/>
    </source>
</evidence>
<evidence type="ECO:0000256" key="7">
    <source>
        <dbReference type="ARBA" id="ARBA00047989"/>
    </source>
</evidence>
<evidence type="ECO:0000256" key="3">
    <source>
        <dbReference type="ARBA" id="ARBA00022679"/>
    </source>
</evidence>
<comment type="similarity">
    <text evidence="2">Belongs to the purine nucleoside phosphorylase YfiH/LACC1 family.</text>
</comment>
<protein>
    <submittedName>
        <fullName evidence="10">Laccase</fullName>
    </submittedName>
</protein>
<dbReference type="InterPro" id="IPR038371">
    <property type="entry name" value="Cu_polyphenol_OxRdtase_sf"/>
</dbReference>
<keyword evidence="6" id="KW-0862">Zinc</keyword>
<dbReference type="PANTHER" id="PTHR30616:SF2">
    <property type="entry name" value="PURINE NUCLEOSIDE PHOSPHORYLASE LACC1"/>
    <property type="match status" value="1"/>
</dbReference>
<gene>
    <name evidence="10" type="ORF">CK620_11105</name>
</gene>
<evidence type="ECO:0000256" key="4">
    <source>
        <dbReference type="ARBA" id="ARBA00022723"/>
    </source>
</evidence>
<keyword evidence="3" id="KW-0808">Transferase</keyword>
<sequence length="352" mass="36842">MPCPPPFIPIAPPGLHTLQLDDGRTLALLRPDWPAPPWVRALFTTRQGGCSPAPWDGWNLGDHVGDAPARVAANRALLQRAMTALDARAPQPVFVQQVHGCDVLPLDALLRDGLPPAGAGCNGPDCDAAVGQRPAPLVADAALTSQPGLACTMLVADCLPVLLAHRQARVVAAIHAGWRGLAGQNGQGVLEHSLARFVQAVQRRCGLPAAQAARDTLAWLGPCIGPAAFEVGAEVRQAFLAGLPTSAQAAVVRCFAAPSPALPPAPSAVQASPAPGTADQMRWHANLPALARLRLQALGVEAIYGNDGSAPWCTLGNAQWFFSHRRDARRLGSSGRMAACIWIDEAQAPLPQ</sequence>
<accession>A0A2A2A7D9</accession>
<dbReference type="CDD" id="cd16833">
    <property type="entry name" value="YfiH"/>
    <property type="match status" value="1"/>
</dbReference>
<dbReference type="EMBL" id="NSJF01000006">
    <property type="protein sequence ID" value="PAT33713.1"/>
    <property type="molecule type" value="Genomic_DNA"/>
</dbReference>
<dbReference type="GO" id="GO:0016787">
    <property type="term" value="F:hydrolase activity"/>
    <property type="evidence" value="ECO:0007669"/>
    <property type="project" value="UniProtKB-KW"/>
</dbReference>
<keyword evidence="4" id="KW-0479">Metal-binding</keyword>
<dbReference type="PANTHER" id="PTHR30616">
    <property type="entry name" value="UNCHARACTERIZED PROTEIN YFIH"/>
    <property type="match status" value="1"/>
</dbReference>
<evidence type="ECO:0000256" key="8">
    <source>
        <dbReference type="ARBA" id="ARBA00048968"/>
    </source>
</evidence>
<dbReference type="SUPFAM" id="SSF64438">
    <property type="entry name" value="CNF1/YfiH-like putative cysteine hydrolases"/>
    <property type="match status" value="1"/>
</dbReference>
<evidence type="ECO:0000313" key="11">
    <source>
        <dbReference type="Proteomes" id="UP000217999"/>
    </source>
</evidence>